<dbReference type="SUPFAM" id="SSF52172">
    <property type="entry name" value="CheY-like"/>
    <property type="match status" value="1"/>
</dbReference>
<evidence type="ECO:0000313" key="4">
    <source>
        <dbReference type="EMBL" id="PIQ89070.1"/>
    </source>
</evidence>
<dbReference type="PANTHER" id="PTHR44591">
    <property type="entry name" value="STRESS RESPONSE REGULATOR PROTEIN 1"/>
    <property type="match status" value="1"/>
</dbReference>
<dbReference type="AlphaFoldDB" id="A0A2H0LXB6"/>
<dbReference type="Gene3D" id="3.40.50.2300">
    <property type="match status" value="1"/>
</dbReference>
<evidence type="ECO:0000313" key="5">
    <source>
        <dbReference type="Proteomes" id="UP000229641"/>
    </source>
</evidence>
<name>A0A2H0LXB6_9BACT</name>
<dbReference type="Pfam" id="PF00072">
    <property type="entry name" value="Response_reg"/>
    <property type="match status" value="1"/>
</dbReference>
<dbReference type="SMART" id="SM00448">
    <property type="entry name" value="REC"/>
    <property type="match status" value="1"/>
</dbReference>
<feature type="modified residue" description="4-aspartylphosphate" evidence="2">
    <location>
        <position position="52"/>
    </location>
</feature>
<dbReference type="EMBL" id="PCWA01000075">
    <property type="protein sequence ID" value="PIQ89070.1"/>
    <property type="molecule type" value="Genomic_DNA"/>
</dbReference>
<gene>
    <name evidence="4" type="ORF">COV72_05370</name>
</gene>
<dbReference type="PANTHER" id="PTHR44591:SF3">
    <property type="entry name" value="RESPONSE REGULATORY DOMAIN-CONTAINING PROTEIN"/>
    <property type="match status" value="1"/>
</dbReference>
<dbReference type="InterPro" id="IPR001789">
    <property type="entry name" value="Sig_transdc_resp-reg_receiver"/>
</dbReference>
<proteinExistence type="predicted"/>
<dbReference type="GO" id="GO:0000160">
    <property type="term" value="P:phosphorelay signal transduction system"/>
    <property type="evidence" value="ECO:0007669"/>
    <property type="project" value="InterPro"/>
</dbReference>
<evidence type="ECO:0000256" key="1">
    <source>
        <dbReference type="ARBA" id="ARBA00022553"/>
    </source>
</evidence>
<protein>
    <recommendedName>
        <fullName evidence="3">Response regulatory domain-containing protein</fullName>
    </recommendedName>
</protein>
<dbReference type="Proteomes" id="UP000229641">
    <property type="component" value="Unassembled WGS sequence"/>
</dbReference>
<keyword evidence="1 2" id="KW-0597">Phosphoprotein</keyword>
<evidence type="ECO:0000259" key="3">
    <source>
        <dbReference type="PROSITE" id="PS50110"/>
    </source>
</evidence>
<dbReference type="PROSITE" id="PS50110">
    <property type="entry name" value="RESPONSE_REGULATORY"/>
    <property type="match status" value="1"/>
</dbReference>
<dbReference type="InterPro" id="IPR011006">
    <property type="entry name" value="CheY-like_superfamily"/>
</dbReference>
<dbReference type="InterPro" id="IPR050595">
    <property type="entry name" value="Bact_response_regulator"/>
</dbReference>
<feature type="domain" description="Response regulatory" evidence="3">
    <location>
        <begin position="3"/>
        <end position="117"/>
    </location>
</feature>
<comment type="caution">
    <text evidence="4">The sequence shown here is derived from an EMBL/GenBank/DDBJ whole genome shotgun (WGS) entry which is preliminary data.</text>
</comment>
<accession>A0A2H0LXB6</accession>
<organism evidence="4 5">
    <name type="scientific">Candidatus Ghiorseimicrobium undicola</name>
    <dbReference type="NCBI Taxonomy" id="1974746"/>
    <lineage>
        <taxon>Bacteria</taxon>
        <taxon>Pseudomonadati</taxon>
        <taxon>Candidatus Omnitrophota</taxon>
        <taxon>Candidatus Ghiorseimicrobium</taxon>
    </lineage>
</organism>
<sequence length="119" mass="13181">MPKLFIVDDEPTFQEAVKPFFELKGFTVLASMSGEEALPQIEAEKPDVVILDMHLSGRIDGMGVLRQIREKKIPASVIMLTGMENNIKDEVLSLGADKFLNKPVTVKALNAAIEELLKK</sequence>
<evidence type="ECO:0000256" key="2">
    <source>
        <dbReference type="PROSITE-ProRule" id="PRU00169"/>
    </source>
</evidence>
<reference evidence="4 5" key="1">
    <citation type="submission" date="2017-09" db="EMBL/GenBank/DDBJ databases">
        <title>Depth-based differentiation of microbial function through sediment-hosted aquifers and enrichment of novel symbionts in the deep terrestrial subsurface.</title>
        <authorList>
            <person name="Probst A.J."/>
            <person name="Ladd B."/>
            <person name="Jarett J.K."/>
            <person name="Geller-Mcgrath D.E."/>
            <person name="Sieber C.M."/>
            <person name="Emerson J.B."/>
            <person name="Anantharaman K."/>
            <person name="Thomas B.C."/>
            <person name="Malmstrom R."/>
            <person name="Stieglmeier M."/>
            <person name="Klingl A."/>
            <person name="Woyke T."/>
            <person name="Ryan C.M."/>
            <person name="Banfield J.F."/>
        </authorList>
    </citation>
    <scope>NUCLEOTIDE SEQUENCE [LARGE SCALE GENOMIC DNA]</scope>
    <source>
        <strain evidence="4">CG11_big_fil_rev_8_21_14_0_20_42_13</strain>
    </source>
</reference>